<reference evidence="3 4" key="1">
    <citation type="submission" date="2016-07" db="EMBL/GenBank/DDBJ databases">
        <title>Pervasive Adenine N6-methylation of Active Genes in Fungi.</title>
        <authorList>
            <consortium name="DOE Joint Genome Institute"/>
            <person name="Mondo S.J."/>
            <person name="Dannebaum R.O."/>
            <person name="Kuo R.C."/>
            <person name="Labutti K."/>
            <person name="Haridas S."/>
            <person name="Kuo A."/>
            <person name="Salamov A."/>
            <person name="Ahrendt S.R."/>
            <person name="Lipzen A."/>
            <person name="Sullivan W."/>
            <person name="Andreopoulos W.B."/>
            <person name="Clum A."/>
            <person name="Lindquist E."/>
            <person name="Daum C."/>
            <person name="Ramamoorthy G.K."/>
            <person name="Gryganskyi A."/>
            <person name="Culley D."/>
            <person name="Magnuson J.K."/>
            <person name="James T.Y."/>
            <person name="O'Malley M.A."/>
            <person name="Stajich J.E."/>
            <person name="Spatafora J.W."/>
            <person name="Visel A."/>
            <person name="Grigoriev I.V."/>
        </authorList>
    </citation>
    <scope>NUCLEOTIDE SEQUENCE [LARGE SCALE GENOMIC DNA]</scope>
    <source>
        <strain evidence="3 4">CBS 931.73</strain>
    </source>
</reference>
<dbReference type="InParanoid" id="A0A1Y1YKU7"/>
<proteinExistence type="predicted"/>
<organism evidence="3 4">
    <name type="scientific">Basidiobolus meristosporus CBS 931.73</name>
    <dbReference type="NCBI Taxonomy" id="1314790"/>
    <lineage>
        <taxon>Eukaryota</taxon>
        <taxon>Fungi</taxon>
        <taxon>Fungi incertae sedis</taxon>
        <taxon>Zoopagomycota</taxon>
        <taxon>Entomophthoromycotina</taxon>
        <taxon>Basidiobolomycetes</taxon>
        <taxon>Basidiobolales</taxon>
        <taxon>Basidiobolaceae</taxon>
        <taxon>Basidiobolus</taxon>
    </lineage>
</organism>
<name>A0A1Y1YKU7_9FUNG</name>
<dbReference type="InterPro" id="IPR009097">
    <property type="entry name" value="Cyclic_Pdiesterase"/>
</dbReference>
<dbReference type="Pfam" id="PF22547">
    <property type="entry name" value="2H-SAK"/>
    <property type="match status" value="1"/>
</dbReference>
<keyword evidence="1" id="KW-0732">Signal</keyword>
<dbReference type="OrthoDB" id="5545695at2759"/>
<gene>
    <name evidence="3" type="ORF">K493DRAFT_313717</name>
</gene>
<feature type="chain" id="PRO_5012417800" description="Swiss Army Knife 2H phosphoesterase domain-containing protein" evidence="1">
    <location>
        <begin position="19"/>
        <end position="212"/>
    </location>
</feature>
<dbReference type="EMBL" id="MCFE01000117">
    <property type="protein sequence ID" value="ORX98224.1"/>
    <property type="molecule type" value="Genomic_DNA"/>
</dbReference>
<feature type="signal peptide" evidence="1">
    <location>
        <begin position="1"/>
        <end position="18"/>
    </location>
</feature>
<evidence type="ECO:0000313" key="3">
    <source>
        <dbReference type="EMBL" id="ORX98224.1"/>
    </source>
</evidence>
<feature type="domain" description="Swiss Army Knife 2H phosphoesterase" evidence="2">
    <location>
        <begin position="54"/>
        <end position="192"/>
    </location>
</feature>
<evidence type="ECO:0000256" key="1">
    <source>
        <dbReference type="SAM" id="SignalP"/>
    </source>
</evidence>
<dbReference type="SUPFAM" id="SSF55144">
    <property type="entry name" value="LigT-like"/>
    <property type="match status" value="1"/>
</dbReference>
<evidence type="ECO:0000313" key="4">
    <source>
        <dbReference type="Proteomes" id="UP000193498"/>
    </source>
</evidence>
<dbReference type="AlphaFoldDB" id="A0A1Y1YKU7"/>
<sequence>MKFLSLALAALLIVTSEAKDFANPSGKTFKLSRRATDGKRVDFIPHVGTKPFTNWLGMNLDFKLVEPLSKALNASLPAPIKGRGEAHVTVITPPEFDVLAKANVTIEQINKVAVARKIQATYVEPYCLGRVAKVIDNVPQASYQVIVKAKNLNRIRRDIFNIYVKQGGEPSQFNPDNYYPHITLGFINRDLFEEDGISKGTNACWARLKLTH</sequence>
<accession>A0A1Y1YKU7</accession>
<evidence type="ECO:0000259" key="2">
    <source>
        <dbReference type="Pfam" id="PF22547"/>
    </source>
</evidence>
<keyword evidence="4" id="KW-1185">Reference proteome</keyword>
<dbReference type="InterPro" id="IPR054498">
    <property type="entry name" value="2H-SAK"/>
</dbReference>
<comment type="caution">
    <text evidence="3">The sequence shown here is derived from an EMBL/GenBank/DDBJ whole genome shotgun (WGS) entry which is preliminary data.</text>
</comment>
<dbReference type="Proteomes" id="UP000193498">
    <property type="component" value="Unassembled WGS sequence"/>
</dbReference>
<protein>
    <recommendedName>
        <fullName evidence="2">Swiss Army Knife 2H phosphoesterase domain-containing protein</fullName>
    </recommendedName>
</protein>